<feature type="compositionally biased region" description="Acidic residues" evidence="11">
    <location>
        <begin position="57"/>
        <end position="70"/>
    </location>
</feature>
<sequence>MSSPSESNRRGRFEYEDDDDADNPRITQGSAASSHDSAKRARIAHSAPQRSRRQEQYDEDDDDEGSDGGEVDMSAFQPGAIVRVKLTNFITYEDAEFFPGPSLNMVIGPNGTGKSSLVCAICLGLGWGPVTLARAGKIGEFVKHGNREAFVEIELHRRPDEARNHIVRLKINRDGTPHDREWWLDNKKTSLTAVKELTKDFNIQVDNLCQFLPQEKVAEFAELTPVNLLKETQRAAAPKEMLEQHEELKKHRKVQKDLEGQVLRDRETVQTLEQRQASLRAEVQKLEELEEVQEKIRVLNNTIPFVEYLNARKLHFELKKLKEEAQQRLRTLEARLGPTLESVRRKEEYQGLIKVAVQARTRAVELAEKEADQLIKSITNQEEGIENINQSIVAEEGASNKTKQDITSLGSKIRSLTSQLKTPIPDFNVVELNDKMQSKDREIRAAKAEETELAEKDRISQVQGRENRNQLTTKGQELADLDTQDGKKLSKLDQMSPETGKAWRWIQNHRTEFEKEVYGPPLISCSIKDPRYTDVIESFLRKNDFLTITVQTGADFKKLNDELYGRQKLAAFPLKMVSDVSSLHASSSLPAEELKRFGLNGWALDYIDGPEPVLAMLCETRGLNKSAIAAQDITTQQYDTILQDGRLVQFVAGKSAYSVSRRKEYGPQAVSTTTKTVPPAVFWVDKPVDGAAREAIRAQMRTLTEEFAILKSEITAARTRMAELKTVIQELEDAKNRVKDEKNRLQKAHSTRAALPDKLKRDEETLEAKRAMMKEHKAKVNRFQRQIDTAVLRKAKFAIDLKSVLAKIRECHQDLLEAEIMNIEAKSDIEALKERNKDTEELLARERAQVKEVEQQSTVAKNKAKLAREAAQEINANEEDASVYSNLPEDLTVEILEAQIVAEESKLEFLHANNPNAKRDYDLRQAELEKVTERVGEAESKLERIDGRITRIRGVWEPALDELIREISTAFAYNFEQIGCAGEVSVNKAEDFSDWAIEIKVKFRENESLQILDAHRQSGGERSVSTIFYLMSLQSMAKAPFRVVDEINQGMDPRNERMVHERMVEIACKEHTSQYFLITPKLLTGLRYDKRMKVLCIASGEHMPPDYKRLNISKIIGIKRAIMATG</sequence>
<organism evidence="13 14">
    <name type="scientific">Hymenoscyphus albidus</name>
    <dbReference type="NCBI Taxonomy" id="595503"/>
    <lineage>
        <taxon>Eukaryota</taxon>
        <taxon>Fungi</taxon>
        <taxon>Dikarya</taxon>
        <taxon>Ascomycota</taxon>
        <taxon>Pezizomycotina</taxon>
        <taxon>Leotiomycetes</taxon>
        <taxon>Helotiales</taxon>
        <taxon>Helotiaceae</taxon>
        <taxon>Hymenoscyphus</taxon>
    </lineage>
</organism>
<feature type="compositionally biased region" description="Polar residues" evidence="11">
    <location>
        <begin position="25"/>
        <end position="35"/>
    </location>
</feature>
<accession>A0A9N9LP89</accession>
<dbReference type="InterPro" id="IPR003395">
    <property type="entry name" value="RecF/RecN/SMC_N"/>
</dbReference>
<evidence type="ECO:0000256" key="5">
    <source>
        <dbReference type="ARBA" id="ARBA00022454"/>
    </source>
</evidence>
<dbReference type="AlphaFoldDB" id="A0A9N9LP89"/>
<dbReference type="GO" id="GO:0000724">
    <property type="term" value="P:double-strand break repair via homologous recombination"/>
    <property type="evidence" value="ECO:0007669"/>
    <property type="project" value="TreeGrafter"/>
</dbReference>
<evidence type="ECO:0000313" key="14">
    <source>
        <dbReference type="Proteomes" id="UP000701801"/>
    </source>
</evidence>
<keyword evidence="14" id="KW-1185">Reference proteome</keyword>
<keyword evidence="5" id="KW-0158">Chromosome</keyword>
<dbReference type="GO" id="GO:0003697">
    <property type="term" value="F:single-stranded DNA binding"/>
    <property type="evidence" value="ECO:0007669"/>
    <property type="project" value="TreeGrafter"/>
</dbReference>
<name>A0A9N9LP89_9HELO</name>
<keyword evidence="8 10" id="KW-0175">Coiled coil</keyword>
<dbReference type="FunFam" id="3.40.50.300:FF:001301">
    <property type="entry name" value="Structural maintenance of chromosomes 5"/>
    <property type="match status" value="1"/>
</dbReference>
<comment type="subcellular location">
    <subcellularLocation>
        <location evidence="2">Chromosome</location>
    </subcellularLocation>
    <subcellularLocation>
        <location evidence="1">Nucleus</location>
    </subcellularLocation>
</comment>
<evidence type="ECO:0000256" key="1">
    <source>
        <dbReference type="ARBA" id="ARBA00004123"/>
    </source>
</evidence>
<dbReference type="Pfam" id="PF02463">
    <property type="entry name" value="SMC_N"/>
    <property type="match status" value="1"/>
</dbReference>
<comment type="caution">
    <text evidence="13">The sequence shown here is derived from an EMBL/GenBank/DDBJ whole genome shotgun (WGS) entry which is preliminary data.</text>
</comment>
<evidence type="ECO:0000313" key="13">
    <source>
        <dbReference type="EMBL" id="CAG8976690.1"/>
    </source>
</evidence>
<protein>
    <recommendedName>
        <fullName evidence="4">Structural maintenance of chromosomes protein 5</fullName>
    </recommendedName>
</protein>
<dbReference type="SUPFAM" id="SSF52540">
    <property type="entry name" value="P-loop containing nucleoside triphosphate hydrolases"/>
    <property type="match status" value="1"/>
</dbReference>
<comment type="similarity">
    <text evidence="3">Belongs to the SMC family. SMC5 subfamily.</text>
</comment>
<evidence type="ECO:0000256" key="11">
    <source>
        <dbReference type="SAM" id="MobiDB-lite"/>
    </source>
</evidence>
<evidence type="ECO:0000256" key="7">
    <source>
        <dbReference type="ARBA" id="ARBA00022840"/>
    </source>
</evidence>
<feature type="region of interest" description="Disordered" evidence="11">
    <location>
        <begin position="1"/>
        <end position="74"/>
    </location>
</feature>
<feature type="coiled-coil region" evidence="10">
    <location>
        <begin position="693"/>
        <end position="948"/>
    </location>
</feature>
<dbReference type="GO" id="GO:0005524">
    <property type="term" value="F:ATP binding"/>
    <property type="evidence" value="ECO:0007669"/>
    <property type="project" value="UniProtKB-KW"/>
</dbReference>
<reference evidence="13" key="1">
    <citation type="submission" date="2021-07" db="EMBL/GenBank/DDBJ databases">
        <authorList>
            <person name="Durling M."/>
        </authorList>
    </citation>
    <scope>NUCLEOTIDE SEQUENCE</scope>
</reference>
<evidence type="ECO:0000256" key="3">
    <source>
        <dbReference type="ARBA" id="ARBA00010171"/>
    </source>
</evidence>
<keyword evidence="6" id="KW-0547">Nucleotide-binding</keyword>
<keyword evidence="9" id="KW-0539">Nucleus</keyword>
<feature type="domain" description="RecF/RecN/SMC N-terminal" evidence="12">
    <location>
        <begin position="81"/>
        <end position="1080"/>
    </location>
</feature>
<proteinExistence type="inferred from homology"/>
<dbReference type="Gene3D" id="1.10.287.510">
    <property type="entry name" value="Helix hairpin bin"/>
    <property type="match status" value="1"/>
</dbReference>
<dbReference type="EMBL" id="CAJVRM010000186">
    <property type="protein sequence ID" value="CAG8976690.1"/>
    <property type="molecule type" value="Genomic_DNA"/>
</dbReference>
<dbReference type="GO" id="GO:0005634">
    <property type="term" value="C:nucleus"/>
    <property type="evidence" value="ECO:0007669"/>
    <property type="project" value="UniProtKB-SubCell"/>
</dbReference>
<evidence type="ECO:0000256" key="6">
    <source>
        <dbReference type="ARBA" id="ARBA00022741"/>
    </source>
</evidence>
<evidence type="ECO:0000256" key="2">
    <source>
        <dbReference type="ARBA" id="ARBA00004286"/>
    </source>
</evidence>
<dbReference type="OrthoDB" id="10254973at2759"/>
<evidence type="ECO:0000256" key="9">
    <source>
        <dbReference type="ARBA" id="ARBA00023242"/>
    </source>
</evidence>
<dbReference type="Proteomes" id="UP000701801">
    <property type="component" value="Unassembled WGS sequence"/>
</dbReference>
<dbReference type="InterPro" id="IPR027417">
    <property type="entry name" value="P-loop_NTPase"/>
</dbReference>
<dbReference type="PANTHER" id="PTHR45916:SF1">
    <property type="entry name" value="STRUCTURAL MAINTENANCE OF CHROMOSOMES PROTEIN 5"/>
    <property type="match status" value="1"/>
</dbReference>
<evidence type="ECO:0000256" key="8">
    <source>
        <dbReference type="ARBA" id="ARBA00023054"/>
    </source>
</evidence>
<feature type="region of interest" description="Disordered" evidence="11">
    <location>
        <begin position="448"/>
        <end position="476"/>
    </location>
</feature>
<evidence type="ECO:0000259" key="12">
    <source>
        <dbReference type="Pfam" id="PF02463"/>
    </source>
</evidence>
<feature type="compositionally biased region" description="Polar residues" evidence="11">
    <location>
        <begin position="460"/>
        <end position="475"/>
    </location>
</feature>
<feature type="compositionally biased region" description="Basic and acidic residues" evidence="11">
    <location>
        <begin position="448"/>
        <end position="459"/>
    </location>
</feature>
<dbReference type="PANTHER" id="PTHR45916">
    <property type="entry name" value="STRUCTURAL MAINTENANCE OF CHROMOSOMES PROTEIN 5"/>
    <property type="match status" value="1"/>
</dbReference>
<dbReference type="Gene3D" id="3.40.50.300">
    <property type="entry name" value="P-loop containing nucleotide triphosphate hydrolases"/>
    <property type="match status" value="2"/>
</dbReference>
<feature type="coiled-coil region" evidence="10">
    <location>
        <begin position="269"/>
        <end position="335"/>
    </location>
</feature>
<gene>
    <name evidence="13" type="ORF">HYALB_00010816</name>
</gene>
<keyword evidence="7" id="KW-0067">ATP-binding</keyword>
<evidence type="ECO:0000256" key="4">
    <source>
        <dbReference type="ARBA" id="ARBA00018687"/>
    </source>
</evidence>
<dbReference type="GO" id="GO:0030915">
    <property type="term" value="C:Smc5-Smc6 complex"/>
    <property type="evidence" value="ECO:0007669"/>
    <property type="project" value="TreeGrafter"/>
</dbReference>
<evidence type="ECO:0000256" key="10">
    <source>
        <dbReference type="SAM" id="Coils"/>
    </source>
</evidence>